<evidence type="ECO:0000256" key="10">
    <source>
        <dbReference type="ARBA" id="ARBA00022692"/>
    </source>
</evidence>
<evidence type="ECO:0000256" key="12">
    <source>
        <dbReference type="ARBA" id="ARBA00022989"/>
    </source>
</evidence>
<evidence type="ECO:0000256" key="6">
    <source>
        <dbReference type="ARBA" id="ARBA00015850"/>
    </source>
</evidence>
<gene>
    <name evidence="19" type="primary">cobS</name>
    <name evidence="20" type="ORF">QJT81_06370</name>
</gene>
<proteinExistence type="inferred from homology"/>
<evidence type="ECO:0000256" key="3">
    <source>
        <dbReference type="ARBA" id="ARBA00004663"/>
    </source>
</evidence>
<keyword evidence="13 19" id="KW-0472">Membrane</keyword>
<keyword evidence="9 19" id="KW-0808">Transferase</keyword>
<evidence type="ECO:0000256" key="2">
    <source>
        <dbReference type="ARBA" id="ARBA00004651"/>
    </source>
</evidence>
<accession>A0AA95HDU2</accession>
<dbReference type="InterPro" id="IPR003805">
    <property type="entry name" value="CobS"/>
</dbReference>
<comment type="catalytic activity">
    <reaction evidence="17 19">
        <text>alpha-ribazole + adenosylcob(III)inamide-GDP = adenosylcob(III)alamin + GMP + H(+)</text>
        <dbReference type="Rhea" id="RHEA:16049"/>
        <dbReference type="ChEBI" id="CHEBI:10329"/>
        <dbReference type="ChEBI" id="CHEBI:15378"/>
        <dbReference type="ChEBI" id="CHEBI:18408"/>
        <dbReference type="ChEBI" id="CHEBI:58115"/>
        <dbReference type="ChEBI" id="CHEBI:60487"/>
        <dbReference type="EC" id="2.7.8.26"/>
    </reaction>
</comment>
<sequence>MGQFISAWLRMITAIFRSLQVAVRVLTLLPAPPVTDFSAEEKGRGLIWFPVVGALMGGILALTAWKLESIEPMLASVILLTAWLFISELHHLDALARSINVWLFGGCGAAEKNELGDKFLPAPHFGVMGVMALIMMVKFSALSVLIEYKLWPYILLAPIAARLLVAALIGFTPSAPGESLAHEFRVEFPYVALFLWLLLALPVALVAGMPLLALFVLLLLIRLRMKQTCGGLTWESIGASIVLLEAIGLFVAAVTA</sequence>
<comment type="similarity">
    <text evidence="4 19">Belongs to the CobS family.</text>
</comment>
<evidence type="ECO:0000256" key="13">
    <source>
        <dbReference type="ARBA" id="ARBA00023136"/>
    </source>
</evidence>
<feature type="transmembrane region" description="Helical" evidence="19">
    <location>
        <begin position="232"/>
        <end position="254"/>
    </location>
</feature>
<name>A0AA95HDU2_9GAMM</name>
<dbReference type="Pfam" id="PF02654">
    <property type="entry name" value="CobS"/>
    <property type="match status" value="1"/>
</dbReference>
<evidence type="ECO:0000313" key="20">
    <source>
        <dbReference type="EMBL" id="WGZ95607.1"/>
    </source>
</evidence>
<keyword evidence="7 19" id="KW-1003">Cell membrane</keyword>
<dbReference type="Proteomes" id="UP001301326">
    <property type="component" value="Chromosome"/>
</dbReference>
<evidence type="ECO:0000256" key="5">
    <source>
        <dbReference type="ARBA" id="ARBA00013200"/>
    </source>
</evidence>
<dbReference type="HAMAP" id="MF_00719">
    <property type="entry name" value="CobS"/>
    <property type="match status" value="1"/>
</dbReference>
<dbReference type="GO" id="GO:0051073">
    <property type="term" value="F:adenosylcobinamide-GDP ribazoletransferase activity"/>
    <property type="evidence" value="ECO:0007669"/>
    <property type="project" value="UniProtKB-UniRule"/>
</dbReference>
<evidence type="ECO:0000256" key="16">
    <source>
        <dbReference type="ARBA" id="ARBA00032853"/>
    </source>
</evidence>
<comment type="function">
    <text evidence="14 19">Joins adenosylcobinamide-GDP and alpha-ribazole to generate adenosylcobalamin (Ado-cobalamin). Also synthesizes adenosylcobalamin 5'-phosphate from adenosylcobinamide-GDP and alpha-ribazole 5'-phosphate.</text>
</comment>
<comment type="pathway">
    <text evidence="3 19">Cofactor biosynthesis; adenosylcobalamin biosynthesis; adenosylcobalamin from cob(II)yrinate a,c-diamide: step 7/7.</text>
</comment>
<keyword evidence="8 19" id="KW-0169">Cobalamin biosynthesis</keyword>
<evidence type="ECO:0000256" key="1">
    <source>
        <dbReference type="ARBA" id="ARBA00001946"/>
    </source>
</evidence>
<dbReference type="PANTHER" id="PTHR34148:SF1">
    <property type="entry name" value="ADENOSYLCOBINAMIDE-GDP RIBAZOLETRANSFERASE"/>
    <property type="match status" value="1"/>
</dbReference>
<reference evidence="20" key="2">
    <citation type="submission" date="2023-04" db="EMBL/GenBank/DDBJ databases">
        <authorList>
            <person name="Beletskiy A.V."/>
            <person name="Mardanov A.V."/>
            <person name="Ravin N.V."/>
        </authorList>
    </citation>
    <scope>NUCLEOTIDE SEQUENCE</scope>
    <source>
        <strain evidence="20">GKL-02</strain>
    </source>
</reference>
<evidence type="ECO:0000256" key="14">
    <source>
        <dbReference type="ARBA" id="ARBA00025228"/>
    </source>
</evidence>
<evidence type="ECO:0000256" key="18">
    <source>
        <dbReference type="ARBA" id="ARBA00049504"/>
    </source>
</evidence>
<comment type="subcellular location">
    <subcellularLocation>
        <location evidence="2 19">Cell membrane</location>
        <topology evidence="2 19">Multi-pass membrane protein</topology>
    </subcellularLocation>
</comment>
<comment type="cofactor">
    <cofactor evidence="1 19">
        <name>Mg(2+)</name>
        <dbReference type="ChEBI" id="CHEBI:18420"/>
    </cofactor>
</comment>
<comment type="catalytic activity">
    <reaction evidence="18 19">
        <text>alpha-ribazole 5'-phosphate + adenosylcob(III)inamide-GDP = adenosylcob(III)alamin 5'-phosphate + GMP + H(+)</text>
        <dbReference type="Rhea" id="RHEA:23560"/>
        <dbReference type="ChEBI" id="CHEBI:15378"/>
        <dbReference type="ChEBI" id="CHEBI:57918"/>
        <dbReference type="ChEBI" id="CHEBI:58115"/>
        <dbReference type="ChEBI" id="CHEBI:60487"/>
        <dbReference type="ChEBI" id="CHEBI:60493"/>
        <dbReference type="EC" id="2.7.8.26"/>
    </reaction>
</comment>
<keyword evidence="12 19" id="KW-1133">Transmembrane helix</keyword>
<reference evidence="20" key="1">
    <citation type="journal article" date="2023" name="Int. J. Mol. Sci.">
        <title>Metagenomics Revealed a New Genus 'Candidatus Thiocaldithrix dubininis' gen. nov., sp. nov. and a New Species 'Candidatus Thiothrix putei' sp. nov. in the Family Thiotrichaceae, Some Members of Which Have Traits of Both Na+- and H+-Motive Energetics.</title>
        <authorList>
            <person name="Ravin N.V."/>
            <person name="Muntyan M.S."/>
            <person name="Smolyakov D.D."/>
            <person name="Rudenko T.S."/>
            <person name="Beletsky A.V."/>
            <person name="Mardanov A.V."/>
            <person name="Grabovich M.Y."/>
        </authorList>
    </citation>
    <scope>NUCLEOTIDE SEQUENCE</scope>
    <source>
        <strain evidence="20">GKL-02</strain>
    </source>
</reference>
<evidence type="ECO:0000256" key="4">
    <source>
        <dbReference type="ARBA" id="ARBA00010561"/>
    </source>
</evidence>
<dbReference type="EMBL" id="CP124756">
    <property type="protein sequence ID" value="WGZ95607.1"/>
    <property type="molecule type" value="Genomic_DNA"/>
</dbReference>
<feature type="transmembrane region" description="Helical" evidence="19">
    <location>
        <begin position="125"/>
        <end position="146"/>
    </location>
</feature>
<feature type="transmembrane region" description="Helical" evidence="19">
    <location>
        <begin position="153"/>
        <end position="173"/>
    </location>
</feature>
<dbReference type="PANTHER" id="PTHR34148">
    <property type="entry name" value="ADENOSYLCOBINAMIDE-GDP RIBAZOLETRANSFERASE"/>
    <property type="match status" value="1"/>
</dbReference>
<dbReference type="GO" id="GO:0008818">
    <property type="term" value="F:cobalamin 5'-phosphate synthase activity"/>
    <property type="evidence" value="ECO:0007669"/>
    <property type="project" value="UniProtKB-UniRule"/>
</dbReference>
<feature type="transmembrane region" description="Helical" evidence="19">
    <location>
        <begin position="193"/>
        <end position="220"/>
    </location>
</feature>
<keyword evidence="11 19" id="KW-0460">Magnesium</keyword>
<evidence type="ECO:0000256" key="9">
    <source>
        <dbReference type="ARBA" id="ARBA00022679"/>
    </source>
</evidence>
<dbReference type="KEGG" id="tput:QJT81_06370"/>
<dbReference type="EC" id="2.7.8.26" evidence="5 19"/>
<evidence type="ECO:0000256" key="17">
    <source>
        <dbReference type="ARBA" id="ARBA00048623"/>
    </source>
</evidence>
<evidence type="ECO:0000256" key="8">
    <source>
        <dbReference type="ARBA" id="ARBA00022573"/>
    </source>
</evidence>
<evidence type="ECO:0000256" key="19">
    <source>
        <dbReference type="HAMAP-Rule" id="MF_00719"/>
    </source>
</evidence>
<keyword evidence="10 19" id="KW-0812">Transmembrane</keyword>
<organism evidence="20">
    <name type="scientific">Candidatus Thiothrix putei</name>
    <dbReference type="NCBI Taxonomy" id="3080811"/>
    <lineage>
        <taxon>Bacteria</taxon>
        <taxon>Pseudomonadati</taxon>
        <taxon>Pseudomonadota</taxon>
        <taxon>Gammaproteobacteria</taxon>
        <taxon>Thiotrichales</taxon>
        <taxon>Thiotrichaceae</taxon>
        <taxon>Thiothrix</taxon>
    </lineage>
</organism>
<dbReference type="GO" id="GO:0009236">
    <property type="term" value="P:cobalamin biosynthetic process"/>
    <property type="evidence" value="ECO:0007669"/>
    <property type="project" value="UniProtKB-UniRule"/>
</dbReference>
<dbReference type="AlphaFoldDB" id="A0AA95HDU2"/>
<evidence type="ECO:0000256" key="7">
    <source>
        <dbReference type="ARBA" id="ARBA00022475"/>
    </source>
</evidence>
<feature type="transmembrane region" description="Helical" evidence="19">
    <location>
        <begin position="46"/>
        <end position="65"/>
    </location>
</feature>
<dbReference type="GO" id="GO:0005886">
    <property type="term" value="C:plasma membrane"/>
    <property type="evidence" value="ECO:0007669"/>
    <property type="project" value="UniProtKB-SubCell"/>
</dbReference>
<evidence type="ECO:0000256" key="11">
    <source>
        <dbReference type="ARBA" id="ARBA00022842"/>
    </source>
</evidence>
<evidence type="ECO:0000256" key="15">
    <source>
        <dbReference type="ARBA" id="ARBA00032605"/>
    </source>
</evidence>
<protein>
    <recommendedName>
        <fullName evidence="6 19">Adenosylcobinamide-GDP ribazoletransferase</fullName>
        <ecNumber evidence="5 19">2.7.8.26</ecNumber>
    </recommendedName>
    <alternativeName>
        <fullName evidence="16 19">Cobalamin synthase</fullName>
    </alternativeName>
    <alternativeName>
        <fullName evidence="15 19">Cobalamin-5'-phosphate synthase</fullName>
    </alternativeName>
</protein>